<comment type="caution">
    <text evidence="2">Lacks conserved residue(s) required for the propagation of feature annotation.</text>
</comment>
<feature type="domain" description="FZ" evidence="5">
    <location>
        <begin position="55"/>
        <end position="176"/>
    </location>
</feature>
<proteinExistence type="predicted"/>
<evidence type="ECO:0000313" key="7">
    <source>
        <dbReference type="Proteomes" id="UP000009022"/>
    </source>
</evidence>
<dbReference type="KEGG" id="tad:TRIADDRAFT_57631"/>
<dbReference type="EMBL" id="DS985246">
    <property type="protein sequence ID" value="EDV23918.1"/>
    <property type="molecule type" value="Genomic_DNA"/>
</dbReference>
<evidence type="ECO:0000256" key="3">
    <source>
        <dbReference type="SAM" id="Phobius"/>
    </source>
</evidence>
<dbReference type="GeneID" id="6754656"/>
<evidence type="ECO:0000256" key="2">
    <source>
        <dbReference type="PROSITE-ProRule" id="PRU00090"/>
    </source>
</evidence>
<dbReference type="InParanoid" id="B3RZZ9"/>
<evidence type="ECO:0000313" key="6">
    <source>
        <dbReference type="EMBL" id="EDV23918.1"/>
    </source>
</evidence>
<dbReference type="PhylomeDB" id="B3RZZ9"/>
<protein>
    <recommendedName>
        <fullName evidence="5">FZ domain-containing protein</fullName>
    </recommendedName>
</protein>
<keyword evidence="3" id="KW-1133">Transmembrane helix</keyword>
<dbReference type="InterPro" id="IPR020067">
    <property type="entry name" value="Frizzled_dom"/>
</dbReference>
<gene>
    <name evidence="6" type="ORF">TRIADDRAFT_57631</name>
</gene>
<feature type="transmembrane region" description="Helical" evidence="3">
    <location>
        <begin position="303"/>
        <end position="322"/>
    </location>
</feature>
<evidence type="ECO:0000256" key="1">
    <source>
        <dbReference type="ARBA" id="ARBA00023157"/>
    </source>
</evidence>
<evidence type="ECO:0000259" key="5">
    <source>
        <dbReference type="PROSITE" id="PS50038"/>
    </source>
</evidence>
<keyword evidence="4" id="KW-0732">Signal</keyword>
<organism evidence="6 7">
    <name type="scientific">Trichoplax adhaerens</name>
    <name type="common">Trichoplax reptans</name>
    <dbReference type="NCBI Taxonomy" id="10228"/>
    <lineage>
        <taxon>Eukaryota</taxon>
        <taxon>Metazoa</taxon>
        <taxon>Placozoa</taxon>
        <taxon>Uniplacotomia</taxon>
        <taxon>Trichoplacea</taxon>
        <taxon>Trichoplacidae</taxon>
        <taxon>Trichoplax</taxon>
    </lineage>
</organism>
<name>B3RZZ9_TRIAD</name>
<dbReference type="PROSITE" id="PS50038">
    <property type="entry name" value="FZ"/>
    <property type="match status" value="1"/>
</dbReference>
<sequence>MATISHKFVLFLTAIASTCLVLGNESADFRHFKEEMSLKERYKRASRMVTAYSLGTLDACQDIGSAGVYCGYTYKIPAVIARFAGQLAKDEKIIISALTNNPKLPVNQQCKTDIKNFLCNAFYPVCNSANKTVTYNLRDCAKTGLTCPKSIYDAFHRTSCKNIPSGTYASNKCVKPLTTDTKVCRKPNANAKVPQWLIHEDQLNDNSAQNLQKSLKKQNASASCIQKMTQFICGVQPFCSTDEKYILTTGYQQQCYDALHCLPPKAQLSLKKLIDCTLLPNATTAKRFQIPFDSAIVSGAYTFSYNAVILWSLVASLVLHLLN</sequence>
<keyword evidence="7" id="KW-1185">Reference proteome</keyword>
<keyword evidence="3" id="KW-0812">Transmembrane</keyword>
<dbReference type="RefSeq" id="XP_002113444.1">
    <property type="nucleotide sequence ID" value="XM_002113408.1"/>
</dbReference>
<dbReference type="CTD" id="6754656"/>
<accession>B3RZZ9</accession>
<feature type="chain" id="PRO_5002798440" description="FZ domain-containing protein" evidence="4">
    <location>
        <begin position="24"/>
        <end position="323"/>
    </location>
</feature>
<dbReference type="AlphaFoldDB" id="B3RZZ9"/>
<evidence type="ECO:0000256" key="4">
    <source>
        <dbReference type="SAM" id="SignalP"/>
    </source>
</evidence>
<feature type="signal peptide" evidence="4">
    <location>
        <begin position="1"/>
        <end position="23"/>
    </location>
</feature>
<dbReference type="HOGENOM" id="CLU_861470_0_0_1"/>
<dbReference type="InterPro" id="IPR036790">
    <property type="entry name" value="Frizzled_dom_sf"/>
</dbReference>
<keyword evidence="1" id="KW-1015">Disulfide bond</keyword>
<dbReference type="Proteomes" id="UP000009022">
    <property type="component" value="Unassembled WGS sequence"/>
</dbReference>
<reference evidence="6 7" key="1">
    <citation type="journal article" date="2008" name="Nature">
        <title>The Trichoplax genome and the nature of placozoans.</title>
        <authorList>
            <person name="Srivastava M."/>
            <person name="Begovic E."/>
            <person name="Chapman J."/>
            <person name="Putnam N.H."/>
            <person name="Hellsten U."/>
            <person name="Kawashima T."/>
            <person name="Kuo A."/>
            <person name="Mitros T."/>
            <person name="Salamov A."/>
            <person name="Carpenter M.L."/>
            <person name="Signorovitch A.Y."/>
            <person name="Moreno M.A."/>
            <person name="Kamm K."/>
            <person name="Grimwood J."/>
            <person name="Schmutz J."/>
            <person name="Shapiro H."/>
            <person name="Grigoriev I.V."/>
            <person name="Buss L.W."/>
            <person name="Schierwater B."/>
            <person name="Dellaporta S.L."/>
            <person name="Rokhsar D.S."/>
        </authorList>
    </citation>
    <scope>NUCLEOTIDE SEQUENCE [LARGE SCALE GENOMIC DNA]</scope>
    <source>
        <strain evidence="6 7">Grell-BS-1999</strain>
    </source>
</reference>
<dbReference type="Gene3D" id="1.10.2000.10">
    <property type="entry name" value="Frizzled cysteine-rich domain"/>
    <property type="match status" value="1"/>
</dbReference>
<keyword evidence="3" id="KW-0472">Membrane</keyword>